<dbReference type="GO" id="GO:0000175">
    <property type="term" value="F:3'-5'-RNA exonuclease activity"/>
    <property type="evidence" value="ECO:0007669"/>
    <property type="project" value="InterPro"/>
</dbReference>
<comment type="caution">
    <text evidence="5">The sequence shown here is derived from an EMBL/GenBank/DDBJ whole genome shotgun (WGS) entry which is preliminary data.</text>
</comment>
<dbReference type="EMBL" id="JACKWY010000010">
    <property type="protein sequence ID" value="MBB6716038.1"/>
    <property type="molecule type" value="Genomic_DNA"/>
</dbReference>
<reference evidence="5 6" key="1">
    <citation type="submission" date="2020-08" db="EMBL/GenBank/DDBJ databases">
        <title>Clostridia isolated from Swiss meat.</title>
        <authorList>
            <person name="Wambui J."/>
            <person name="Stevens M.J.A."/>
            <person name="Stephan R."/>
        </authorList>
    </citation>
    <scope>NUCLEOTIDE SEQUENCE [LARGE SCALE GENOMIC DNA]</scope>
    <source>
        <strain evidence="5 6">CM001</strain>
    </source>
</reference>
<dbReference type="PANTHER" id="PTHR23044">
    <property type="entry name" value="3'-5' EXONUCLEASE ERI1-RELATED"/>
    <property type="match status" value="1"/>
</dbReference>
<dbReference type="RefSeq" id="WP_185165160.1">
    <property type="nucleotide sequence ID" value="NZ_JACKWY010000010.1"/>
</dbReference>
<dbReference type="SMART" id="SM00479">
    <property type="entry name" value="EXOIII"/>
    <property type="match status" value="1"/>
</dbReference>
<proteinExistence type="predicted"/>
<organism evidence="5 6">
    <name type="scientific">Clostridium gasigenes</name>
    <dbReference type="NCBI Taxonomy" id="94869"/>
    <lineage>
        <taxon>Bacteria</taxon>
        <taxon>Bacillati</taxon>
        <taxon>Bacillota</taxon>
        <taxon>Clostridia</taxon>
        <taxon>Eubacteriales</taxon>
        <taxon>Clostridiaceae</taxon>
        <taxon>Clostridium</taxon>
    </lineage>
</organism>
<protein>
    <submittedName>
        <fullName evidence="5">Exonuclease domain-containing protein</fullName>
    </submittedName>
</protein>
<dbReference type="Proteomes" id="UP000585258">
    <property type="component" value="Unassembled WGS sequence"/>
</dbReference>
<dbReference type="AlphaFoldDB" id="A0A7X0SEA3"/>
<dbReference type="Gene3D" id="3.30.420.10">
    <property type="entry name" value="Ribonuclease H-like superfamily/Ribonuclease H"/>
    <property type="match status" value="1"/>
</dbReference>
<sequence>MENKQQYKNYYRLNKLKNNKSNKKKKVLKVIKIDDKLTSEFTSIIFFDLEMNCSFHKEENHGVGETISIGAVKYKISTEATTEFYSIIRPTFNNVMSSKIIELTNLLQDEVNEAKSFKEVLLTLEDWVKQEKCIFVSWGPDDIRVLLGDNDRNGYKLDIINTIKTNFIDFQSEYGLHRKSNQAISLKNALTYYKVEFEGSQHNALDDAHNLFRVYKKYKEEIIYINSIDNENSK</sequence>
<dbReference type="GO" id="GO:0003676">
    <property type="term" value="F:nucleic acid binding"/>
    <property type="evidence" value="ECO:0007669"/>
    <property type="project" value="InterPro"/>
</dbReference>
<evidence type="ECO:0000313" key="6">
    <source>
        <dbReference type="Proteomes" id="UP000585258"/>
    </source>
</evidence>
<evidence type="ECO:0000256" key="1">
    <source>
        <dbReference type="ARBA" id="ARBA00022722"/>
    </source>
</evidence>
<name>A0A7X0SEA3_9CLOT</name>
<gene>
    <name evidence="5" type="ORF">H7E68_15135</name>
</gene>
<keyword evidence="2" id="KW-0378">Hydrolase</keyword>
<dbReference type="CDD" id="cd06133">
    <property type="entry name" value="ERI-1_3'hExo_like"/>
    <property type="match status" value="1"/>
</dbReference>
<dbReference type="SUPFAM" id="SSF53098">
    <property type="entry name" value="Ribonuclease H-like"/>
    <property type="match status" value="1"/>
</dbReference>
<keyword evidence="3 5" id="KW-0269">Exonuclease</keyword>
<evidence type="ECO:0000259" key="4">
    <source>
        <dbReference type="SMART" id="SM00479"/>
    </source>
</evidence>
<evidence type="ECO:0000256" key="2">
    <source>
        <dbReference type="ARBA" id="ARBA00022801"/>
    </source>
</evidence>
<evidence type="ECO:0000256" key="3">
    <source>
        <dbReference type="ARBA" id="ARBA00022839"/>
    </source>
</evidence>
<feature type="domain" description="Exonuclease" evidence="4">
    <location>
        <begin position="43"/>
        <end position="224"/>
    </location>
</feature>
<dbReference type="InterPro" id="IPR036397">
    <property type="entry name" value="RNaseH_sf"/>
</dbReference>
<dbReference type="PANTHER" id="PTHR23044:SF61">
    <property type="entry name" value="3'-5' EXORIBONUCLEASE 1-RELATED"/>
    <property type="match status" value="1"/>
</dbReference>
<dbReference type="InterPro" id="IPR051274">
    <property type="entry name" value="3-5_Exoribonuclease"/>
</dbReference>
<dbReference type="InterPro" id="IPR012337">
    <property type="entry name" value="RNaseH-like_sf"/>
</dbReference>
<evidence type="ECO:0000313" key="5">
    <source>
        <dbReference type="EMBL" id="MBB6716038.1"/>
    </source>
</evidence>
<accession>A0A7X0SEA3</accession>
<dbReference type="InterPro" id="IPR013520">
    <property type="entry name" value="Ribonucl_H"/>
</dbReference>
<dbReference type="Pfam" id="PF00929">
    <property type="entry name" value="RNase_T"/>
    <property type="match status" value="1"/>
</dbReference>
<dbReference type="InterPro" id="IPR047201">
    <property type="entry name" value="ERI-1_3'hExo-like"/>
</dbReference>
<keyword evidence="1" id="KW-0540">Nuclease</keyword>